<sequence length="309" mass="32491">MTGGIVFVLRALGLGDLLTAVPALRAIRAAWPDDRLVLGTPDWLAPVADLIGGIDRLWPLADLAAARSRPLPRPRVAVNLHGKGPQSTAALRALRPRRLLAYNVPHGPQWSDGFPERERWCALLRWYGIPADPADFALARPAIASPAPKATVLHAGAKFGSRRWPVDRFAEVARELAARGADVVLTGTVHERDRCQAIADRAGLAPDRVLAGHLGLDALAALIADASLLVSADTGVAHLSYAFGTPSVVLFGPSTPQQWGPPAGGPHVALTDATAPRGDPFSDEPDPALLGVGVADVLAAVDELVAPQR</sequence>
<protein>
    <submittedName>
        <fullName evidence="3">ADP-heptose:LPS heptosyltransferase</fullName>
    </submittedName>
</protein>
<dbReference type="InterPro" id="IPR051199">
    <property type="entry name" value="LPS_LOS_Heptosyltrfase"/>
</dbReference>
<evidence type="ECO:0000313" key="3">
    <source>
        <dbReference type="EMBL" id="TDP96727.1"/>
    </source>
</evidence>
<dbReference type="PANTHER" id="PTHR30160">
    <property type="entry name" value="TETRAACYLDISACCHARIDE 4'-KINASE-RELATED"/>
    <property type="match status" value="1"/>
</dbReference>
<comment type="caution">
    <text evidence="3">The sequence shown here is derived from an EMBL/GenBank/DDBJ whole genome shotgun (WGS) entry which is preliminary data.</text>
</comment>
<proteinExistence type="predicted"/>
<reference evidence="3 4" key="1">
    <citation type="submission" date="2019-03" db="EMBL/GenBank/DDBJ databases">
        <title>Genomic Encyclopedia of Type Strains, Phase IV (KMG-IV): sequencing the most valuable type-strain genomes for metagenomic binning, comparative biology and taxonomic classification.</title>
        <authorList>
            <person name="Goeker M."/>
        </authorList>
    </citation>
    <scope>NUCLEOTIDE SEQUENCE [LARGE SCALE GENOMIC DNA]</scope>
    <source>
        <strain evidence="3 4">DSM 45361</strain>
    </source>
</reference>
<dbReference type="PANTHER" id="PTHR30160:SF1">
    <property type="entry name" value="LIPOPOLYSACCHARIDE 1,2-N-ACETYLGLUCOSAMINETRANSFERASE-RELATED"/>
    <property type="match status" value="1"/>
</dbReference>
<keyword evidence="4" id="KW-1185">Reference proteome</keyword>
<keyword evidence="2 3" id="KW-0808">Transferase</keyword>
<dbReference type="Proteomes" id="UP000295444">
    <property type="component" value="Unassembled WGS sequence"/>
</dbReference>
<dbReference type="GO" id="GO:0008713">
    <property type="term" value="F:ADP-heptose-lipopolysaccharide heptosyltransferase activity"/>
    <property type="evidence" value="ECO:0007669"/>
    <property type="project" value="TreeGrafter"/>
</dbReference>
<evidence type="ECO:0000313" key="4">
    <source>
        <dbReference type="Proteomes" id="UP000295444"/>
    </source>
</evidence>
<gene>
    <name evidence="3" type="ORF">EV186_104715</name>
</gene>
<dbReference type="OrthoDB" id="9807356at2"/>
<dbReference type="Gene3D" id="3.40.50.2000">
    <property type="entry name" value="Glycogen Phosphorylase B"/>
    <property type="match status" value="2"/>
</dbReference>
<evidence type="ECO:0000256" key="2">
    <source>
        <dbReference type="ARBA" id="ARBA00022679"/>
    </source>
</evidence>
<organism evidence="3 4">
    <name type="scientific">Labedaea rhizosphaerae</name>
    <dbReference type="NCBI Taxonomy" id="598644"/>
    <lineage>
        <taxon>Bacteria</taxon>
        <taxon>Bacillati</taxon>
        <taxon>Actinomycetota</taxon>
        <taxon>Actinomycetes</taxon>
        <taxon>Pseudonocardiales</taxon>
        <taxon>Pseudonocardiaceae</taxon>
        <taxon>Labedaea</taxon>
    </lineage>
</organism>
<accession>A0A4R6SB99</accession>
<dbReference type="SUPFAM" id="SSF53756">
    <property type="entry name" value="UDP-Glycosyltransferase/glycogen phosphorylase"/>
    <property type="match status" value="1"/>
</dbReference>
<dbReference type="InterPro" id="IPR002201">
    <property type="entry name" value="Glyco_trans_9"/>
</dbReference>
<dbReference type="GO" id="GO:0005829">
    <property type="term" value="C:cytosol"/>
    <property type="evidence" value="ECO:0007669"/>
    <property type="project" value="TreeGrafter"/>
</dbReference>
<evidence type="ECO:0000256" key="1">
    <source>
        <dbReference type="ARBA" id="ARBA00022676"/>
    </source>
</evidence>
<keyword evidence="1" id="KW-0328">Glycosyltransferase</keyword>
<dbReference type="GO" id="GO:0009244">
    <property type="term" value="P:lipopolysaccharide core region biosynthetic process"/>
    <property type="evidence" value="ECO:0007669"/>
    <property type="project" value="TreeGrafter"/>
</dbReference>
<dbReference type="AlphaFoldDB" id="A0A4R6SB99"/>
<dbReference type="CDD" id="cd03789">
    <property type="entry name" value="GT9_LPS_heptosyltransferase"/>
    <property type="match status" value="1"/>
</dbReference>
<dbReference type="Pfam" id="PF01075">
    <property type="entry name" value="Glyco_transf_9"/>
    <property type="match status" value="1"/>
</dbReference>
<dbReference type="EMBL" id="SNXZ01000004">
    <property type="protein sequence ID" value="TDP96727.1"/>
    <property type="molecule type" value="Genomic_DNA"/>
</dbReference>
<dbReference type="RefSeq" id="WP_133852041.1">
    <property type="nucleotide sequence ID" value="NZ_SNXZ01000004.1"/>
</dbReference>
<name>A0A4R6SB99_LABRH</name>